<protein>
    <recommendedName>
        <fullName evidence="2">VTT domain-containing protein</fullName>
    </recommendedName>
</protein>
<accession>E6P949</accession>
<dbReference type="EMBL" id="BA000048">
    <property type="protein sequence ID" value="BAJ50460.1"/>
    <property type="molecule type" value="Genomic_DNA"/>
</dbReference>
<dbReference type="STRING" id="311458.CSUB_C0601"/>
<evidence type="ECO:0000256" key="1">
    <source>
        <dbReference type="SAM" id="Phobius"/>
    </source>
</evidence>
<keyword evidence="1" id="KW-0472">Membrane</keyword>
<keyword evidence="1" id="KW-1133">Transmembrane helix</keyword>
<gene>
    <name evidence="3" type="ORF">CSUB_C0601</name>
</gene>
<dbReference type="PANTHER" id="PTHR42709">
    <property type="entry name" value="ALKALINE PHOSPHATASE LIKE PROTEIN"/>
    <property type="match status" value="1"/>
</dbReference>
<proteinExistence type="predicted"/>
<reference evidence="3 4" key="1">
    <citation type="journal article" date="2005" name="Environ. Microbiol.">
        <title>Genetic and functional properties of uncultivated thermophilic crenarchaeotes from a subsurface gold mine as revealed by analysis of genome fragments.</title>
        <authorList>
            <person name="Nunoura T."/>
            <person name="Hirayama H."/>
            <person name="Takami H."/>
            <person name="Oida H."/>
            <person name="Nishi S."/>
            <person name="Shimamura S."/>
            <person name="Suzuki Y."/>
            <person name="Inagaki F."/>
            <person name="Takai K."/>
            <person name="Nealson K.H."/>
            <person name="Horikoshi K."/>
        </authorList>
    </citation>
    <scope>NUCLEOTIDE SEQUENCE [LARGE SCALE GENOMIC DNA]</scope>
</reference>
<dbReference type="GO" id="GO:0005886">
    <property type="term" value="C:plasma membrane"/>
    <property type="evidence" value="ECO:0007669"/>
    <property type="project" value="TreeGrafter"/>
</dbReference>
<evidence type="ECO:0000313" key="3">
    <source>
        <dbReference type="EMBL" id="BAJ50460.1"/>
    </source>
</evidence>
<dbReference type="Proteomes" id="UP000008120">
    <property type="component" value="Chromosome"/>
</dbReference>
<reference evidence="3 4" key="2">
    <citation type="journal article" date="2011" name="Nucleic Acids Res.">
        <title>Insights into the evolution of Archaea and eukaryotic protein modifier systems revealed by the genome of a novel archaeal group.</title>
        <authorList>
            <person name="Nunoura T."/>
            <person name="Takaki Y."/>
            <person name="Kakuta J."/>
            <person name="Nishi S."/>
            <person name="Sugahara J."/>
            <person name="Kazama H."/>
            <person name="Chee G."/>
            <person name="Hattori M."/>
            <person name="Kanai A."/>
            <person name="Atomi H."/>
            <person name="Takai K."/>
            <person name="Takami H."/>
        </authorList>
    </citation>
    <scope>NUCLEOTIDE SEQUENCE [LARGE SCALE GENOMIC DNA]</scope>
</reference>
<dbReference type="BioCyc" id="CCAL311458:G131R-613-MONOMER"/>
<feature type="domain" description="VTT" evidence="2">
    <location>
        <begin position="40"/>
        <end position="149"/>
    </location>
</feature>
<dbReference type="Pfam" id="PF09335">
    <property type="entry name" value="VTT_dom"/>
    <property type="match status" value="1"/>
</dbReference>
<evidence type="ECO:0000313" key="4">
    <source>
        <dbReference type="Proteomes" id="UP000008120"/>
    </source>
</evidence>
<feature type="transmembrane region" description="Helical" evidence="1">
    <location>
        <begin position="12"/>
        <end position="34"/>
    </location>
</feature>
<evidence type="ECO:0000259" key="2">
    <source>
        <dbReference type="Pfam" id="PF09335"/>
    </source>
</evidence>
<dbReference type="AlphaFoldDB" id="E6P949"/>
<name>E6P949_CALS0</name>
<sequence length="210" mass="22678">MMDIFSQAFWEGLTAYGYIGVLAASFLGSLLPFVSGPYIPPIIIAVMAGRLDPLPTALASAAGAASAKLVLFRFFKGGRVLISDETRRRIQPLERLVARHGWFAVLAAAATPLPDDIIYILLAIANYSSKLFLPTVFAGKLLITTIAAYTALYWSTLACTIIECTAGQLNPLQTILLAAASAAAAMTLIYIITRLDWQKILTKLGERAQR</sequence>
<feature type="transmembrane region" description="Helical" evidence="1">
    <location>
        <begin position="96"/>
        <end position="113"/>
    </location>
</feature>
<keyword evidence="1" id="KW-0812">Transmembrane</keyword>
<organism evidence="3 4">
    <name type="scientific">Caldiarchaeum subterraneum</name>
    <dbReference type="NCBI Taxonomy" id="311458"/>
    <lineage>
        <taxon>Archaea</taxon>
        <taxon>Nitrososphaerota</taxon>
        <taxon>Candidatus Caldarchaeales</taxon>
        <taxon>Candidatus Caldarchaeaceae</taxon>
        <taxon>Candidatus Caldarchaeum</taxon>
    </lineage>
</organism>
<dbReference type="InterPro" id="IPR051311">
    <property type="entry name" value="DedA_domain"/>
</dbReference>
<dbReference type="KEGG" id="csu:CSUB_C0601"/>
<feature type="transmembrane region" description="Helical" evidence="1">
    <location>
        <begin position="175"/>
        <end position="193"/>
    </location>
</feature>
<dbReference type="PANTHER" id="PTHR42709:SF10">
    <property type="entry name" value="SNARE ASSOCIATED GOLGI PROTEIN"/>
    <property type="match status" value="1"/>
</dbReference>
<dbReference type="InterPro" id="IPR032816">
    <property type="entry name" value="VTT_dom"/>
</dbReference>